<protein>
    <recommendedName>
        <fullName evidence="4">DUF2213 domain-containing protein</fullName>
    </recommendedName>
</protein>
<dbReference type="Proteomes" id="UP000186595">
    <property type="component" value="Unassembled WGS sequence"/>
</dbReference>
<evidence type="ECO:0008006" key="4">
    <source>
        <dbReference type="Google" id="ProtNLM"/>
    </source>
</evidence>
<feature type="compositionally biased region" description="Basic and acidic residues" evidence="1">
    <location>
        <begin position="280"/>
        <end position="293"/>
    </location>
</feature>
<organism evidence="2 3">
    <name type="scientific">Escherichia coli</name>
    <dbReference type="NCBI Taxonomy" id="562"/>
    <lineage>
        <taxon>Bacteria</taxon>
        <taxon>Pseudomonadati</taxon>
        <taxon>Pseudomonadota</taxon>
        <taxon>Gammaproteobacteria</taxon>
        <taxon>Enterobacterales</taxon>
        <taxon>Enterobacteriaceae</taxon>
        <taxon>Escherichia</taxon>
    </lineage>
</organism>
<dbReference type="PIRSF" id="PIRSF029215">
    <property type="entry name" value="UCP029215"/>
    <property type="match status" value="1"/>
</dbReference>
<comment type="caution">
    <text evidence="2">The sequence shown here is derived from an EMBL/GenBank/DDBJ whole genome shotgun (WGS) entry which is preliminary data.</text>
</comment>
<dbReference type="AlphaFoldDB" id="A0AAP7PEQ5"/>
<sequence length="410" mass="44548">MKYFFNTRLGETRYQLADGSLLCKDVPIGRTGKQLYGADDLPKLKPDKFGEIVVTRSPEQVFHPATLASFEGMSITILHPEDENGNVRLVNPENWKELAVGHLQNVRRGTGDQSDLMLADLIVKDESAIQLIEDGLREVSCGYDAEYEQTEPGKAEQVDITGNHVALVPKGRAGNRCAIGDKDTMANQKKSWWTRMRTAIKTGDADTMNELLDSAPAAVTGDEGDLPSGVNLNINLSPQQPLPDKKPEMGGEPTGDGEDDIKTLLKALLAKLEGTATGDNDDKPDGKDNKDPTGDGEDDEEETTITGDAAYRAEVIVPGIDLSRKVKPTAFKRDVLSAADKTLVRQIVGDADIRKLPKQSVDMAFNAVSEIAKGRNTRATTGDAQRPNMGMTSIASLNKQNAEFWANRKG</sequence>
<dbReference type="InterPro" id="IPR016913">
    <property type="entry name" value="UCP029215"/>
</dbReference>
<evidence type="ECO:0000313" key="2">
    <source>
        <dbReference type="EMBL" id="OKB75261.1"/>
    </source>
</evidence>
<evidence type="ECO:0000313" key="3">
    <source>
        <dbReference type="Proteomes" id="UP000186595"/>
    </source>
</evidence>
<accession>A0AAP7PEQ5</accession>
<dbReference type="Pfam" id="PF09979">
    <property type="entry name" value="DUF2213"/>
    <property type="match status" value="1"/>
</dbReference>
<evidence type="ECO:0000256" key="1">
    <source>
        <dbReference type="SAM" id="MobiDB-lite"/>
    </source>
</evidence>
<reference evidence="2 3" key="1">
    <citation type="submission" date="2016-11" db="EMBL/GenBank/DDBJ databases">
        <title>Draft genome sequences of five Shigatoxin-producing Escherichia coli isolates harboring the new recently described Subtilase cytotoxin allelic variant subAB2-3.</title>
        <authorList>
            <person name="Tasara T."/>
            <person name="Fierz L."/>
            <person name="Klumpp J."/>
            <person name="Schmidt H."/>
            <person name="Stephan R."/>
        </authorList>
    </citation>
    <scope>NUCLEOTIDE SEQUENCE [LARGE SCALE GENOMIC DNA]</scope>
    <source>
        <strain evidence="2 3">453</strain>
    </source>
</reference>
<feature type="compositionally biased region" description="Acidic residues" evidence="1">
    <location>
        <begin position="294"/>
        <end position="303"/>
    </location>
</feature>
<feature type="compositionally biased region" description="Polar residues" evidence="1">
    <location>
        <begin position="230"/>
        <end position="239"/>
    </location>
</feature>
<dbReference type="EMBL" id="MPGR01000001">
    <property type="protein sequence ID" value="OKB75261.1"/>
    <property type="molecule type" value="Genomic_DNA"/>
</dbReference>
<feature type="region of interest" description="Disordered" evidence="1">
    <location>
        <begin position="218"/>
        <end position="259"/>
    </location>
</feature>
<name>A0AAP7PEQ5_ECOLX</name>
<proteinExistence type="predicted"/>
<feature type="region of interest" description="Disordered" evidence="1">
    <location>
        <begin position="274"/>
        <end position="309"/>
    </location>
</feature>
<gene>
    <name evidence="2" type="ORF">BMT50_22105</name>
</gene>
<dbReference type="RefSeq" id="WP_063610946.1">
    <property type="nucleotide sequence ID" value="NZ_BGBA01000039.1"/>
</dbReference>